<feature type="chain" id="PRO_5039009324" evidence="4">
    <location>
        <begin position="39"/>
        <end position="635"/>
    </location>
</feature>
<keyword evidence="4" id="KW-0732">Signal</keyword>
<sequence>MQRIKKRKGGILAVCMTALVAMLLACGLASTAPTQAFAADAYLTVIHKQKTADGGEEELGRQTMTEEEFNALVVTDGDPVSNIVSTMRGVQVATAATYVPLDSLFDYAKLSVADDATVVFQSAYDENDPNAKVFSSQFTWGDMKKGVFYPNTDASATITDTTGAVKVEPVLGVKAGKSSIGTTAADAVKANLANADTSMAPINLQGMLPDATELPGGKTAMTQNIATVTVIDPVPAEPAYLTVHATAADGSGEKTVELTEDQFNSLVVTDGDPVSNLVNTTHGGVRVYTAVTYVPLTSLFDYAKIPVTDDTTMVFQSGVNSHDPNAKVFSTGELVWGDMKNGLFYPNTDASVTITDTAGAVKVEPVIGVKGNRSTIETTASAAEQVNIAKADTSEAPGNIQGMAPGVMEIPDGSAVRCRQINVIQVTVPTFNTAKPAPTTKPTTEPTTKPASEPAAQKAHWVKSNGKWWYEEADGSWPANTWKRIGGQWYYFDKAGWALTDWQKIGGSWYYFNTASDKGTECAAATGWKSLDGEWYYFNTASDKGTECAMRSGWLLNGGDWYLLSANHDGTFGAMLDGWQKVGGEWYYLTPGNGSMKTGWYQVGNTWYYSYSSGVMAASTVVDGYYVNASGAWVR</sequence>
<keyword evidence="1" id="KW-0677">Repeat</keyword>
<evidence type="ECO:0000313" key="5">
    <source>
        <dbReference type="EMBL" id="QTU84102.1"/>
    </source>
</evidence>
<gene>
    <name evidence="5" type="ORF">J7S26_07035</name>
</gene>
<reference evidence="5" key="1">
    <citation type="submission" date="2021-04" db="EMBL/GenBank/DDBJ databases">
        <title>Novel species in family Eggerthellaceae.</title>
        <authorList>
            <person name="Zhang G."/>
        </authorList>
    </citation>
    <scope>NUCLEOTIDE SEQUENCE</scope>
    <source>
        <strain evidence="5">Zg-886</strain>
    </source>
</reference>
<feature type="region of interest" description="Disordered" evidence="3">
    <location>
        <begin position="434"/>
        <end position="457"/>
    </location>
</feature>
<dbReference type="KEGG" id="ebz:J7S26_07035"/>
<dbReference type="SUPFAM" id="SSF69360">
    <property type="entry name" value="Cell wall binding repeat"/>
    <property type="match status" value="1"/>
</dbReference>
<evidence type="ECO:0000313" key="6">
    <source>
        <dbReference type="Proteomes" id="UP000671910"/>
    </source>
</evidence>
<dbReference type="AlphaFoldDB" id="A0A9E6MQH6"/>
<dbReference type="PROSITE" id="PS51170">
    <property type="entry name" value="CW"/>
    <property type="match status" value="2"/>
</dbReference>
<feature type="signal peptide" evidence="4">
    <location>
        <begin position="1"/>
        <end position="38"/>
    </location>
</feature>
<name>A0A9E6MQH6_9ACTN</name>
<dbReference type="EMBL" id="CP072829">
    <property type="protein sequence ID" value="QTU84102.1"/>
    <property type="molecule type" value="Genomic_DNA"/>
</dbReference>
<accession>A0A9E6MQH6</accession>
<evidence type="ECO:0000256" key="3">
    <source>
        <dbReference type="SAM" id="MobiDB-lite"/>
    </source>
</evidence>
<dbReference type="Pfam" id="PF19127">
    <property type="entry name" value="Choline_bind_3"/>
    <property type="match status" value="1"/>
</dbReference>
<dbReference type="Gene3D" id="2.10.270.10">
    <property type="entry name" value="Cholin Binding"/>
    <property type="match status" value="2"/>
</dbReference>
<evidence type="ECO:0000256" key="2">
    <source>
        <dbReference type="PROSITE-ProRule" id="PRU00591"/>
    </source>
</evidence>
<dbReference type="RefSeq" id="WP_166339500.1">
    <property type="nucleotide sequence ID" value="NZ_CP072829.1"/>
</dbReference>
<evidence type="ECO:0000256" key="4">
    <source>
        <dbReference type="SAM" id="SignalP"/>
    </source>
</evidence>
<evidence type="ECO:0000256" key="1">
    <source>
        <dbReference type="ARBA" id="ARBA00022737"/>
    </source>
</evidence>
<protein>
    <submittedName>
        <fullName evidence="5">N-acetylmuramoyl-L-alanine amidase family protein</fullName>
    </submittedName>
</protein>
<dbReference type="PROSITE" id="PS51257">
    <property type="entry name" value="PROKAR_LIPOPROTEIN"/>
    <property type="match status" value="1"/>
</dbReference>
<feature type="repeat" description="Cell wall-binding" evidence="2">
    <location>
        <begin position="597"/>
        <end position="616"/>
    </location>
</feature>
<feature type="compositionally biased region" description="Low complexity" evidence="3">
    <location>
        <begin position="434"/>
        <end position="456"/>
    </location>
</feature>
<proteinExistence type="predicted"/>
<dbReference type="InterPro" id="IPR018337">
    <property type="entry name" value="Cell_wall/Cho-bd_repeat"/>
</dbReference>
<organism evidence="5 6">
    <name type="scientific">Xiamenia xianingshaonis</name>
    <dbReference type="NCBI Taxonomy" id="2682776"/>
    <lineage>
        <taxon>Bacteria</taxon>
        <taxon>Bacillati</taxon>
        <taxon>Actinomycetota</taxon>
        <taxon>Coriobacteriia</taxon>
        <taxon>Eggerthellales</taxon>
        <taxon>Eggerthellaceae</taxon>
        <taxon>Xiamenia</taxon>
    </lineage>
</organism>
<dbReference type="Proteomes" id="UP000671910">
    <property type="component" value="Chromosome"/>
</dbReference>
<dbReference type="Pfam" id="PF01473">
    <property type="entry name" value="Choline_bind_1"/>
    <property type="match status" value="3"/>
</dbReference>
<feature type="repeat" description="Cell wall-binding" evidence="2">
    <location>
        <begin position="479"/>
        <end position="498"/>
    </location>
</feature>